<dbReference type="AlphaFoldDB" id="A0A937R4V5"/>
<dbReference type="EMBL" id="JAEACQ010000063">
    <property type="protein sequence ID" value="MBL7625803.1"/>
    <property type="molecule type" value="Genomic_DNA"/>
</dbReference>
<feature type="compositionally biased region" description="Low complexity" evidence="1">
    <location>
        <begin position="1"/>
        <end position="18"/>
    </location>
</feature>
<name>A0A937R4V5_9ACTN</name>
<protein>
    <submittedName>
        <fullName evidence="2">Uncharacterized protein</fullName>
    </submittedName>
</protein>
<feature type="region of interest" description="Disordered" evidence="1">
    <location>
        <begin position="65"/>
        <end position="90"/>
    </location>
</feature>
<sequence length="90" mass="10107">MLLRPARPAATARAAVGRRAGRTKNKDPKRGPRRRPRATHDRGQVKPAKDWTTFLVFRRYPRSPYPADGRIAITRDDVSPYLTTQGQPGG</sequence>
<evidence type="ECO:0000256" key="1">
    <source>
        <dbReference type="SAM" id="MobiDB-lite"/>
    </source>
</evidence>
<comment type="caution">
    <text evidence="2">The sequence shown here is derived from an EMBL/GenBank/DDBJ whole genome shotgun (WGS) entry which is preliminary data.</text>
</comment>
<keyword evidence="3" id="KW-1185">Reference proteome</keyword>
<dbReference type="RefSeq" id="WP_203008304.1">
    <property type="nucleotide sequence ID" value="NZ_JADWYU010000321.1"/>
</dbReference>
<proteinExistence type="predicted"/>
<feature type="compositionally biased region" description="Basic and acidic residues" evidence="1">
    <location>
        <begin position="38"/>
        <end position="49"/>
    </location>
</feature>
<evidence type="ECO:0000313" key="2">
    <source>
        <dbReference type="EMBL" id="MBL7625803.1"/>
    </source>
</evidence>
<evidence type="ECO:0000313" key="3">
    <source>
        <dbReference type="Proteomes" id="UP000604475"/>
    </source>
</evidence>
<feature type="compositionally biased region" description="Polar residues" evidence="1">
    <location>
        <begin position="81"/>
        <end position="90"/>
    </location>
</feature>
<gene>
    <name evidence="2" type="ORF">I7412_01125</name>
</gene>
<dbReference type="Proteomes" id="UP000604475">
    <property type="component" value="Unassembled WGS sequence"/>
</dbReference>
<feature type="region of interest" description="Disordered" evidence="1">
    <location>
        <begin position="1"/>
        <end position="51"/>
    </location>
</feature>
<organism evidence="2 3">
    <name type="scientific">Frankia nepalensis</name>
    <dbReference type="NCBI Taxonomy" id="1836974"/>
    <lineage>
        <taxon>Bacteria</taxon>
        <taxon>Bacillati</taxon>
        <taxon>Actinomycetota</taxon>
        <taxon>Actinomycetes</taxon>
        <taxon>Frankiales</taxon>
        <taxon>Frankiaceae</taxon>
        <taxon>Frankia</taxon>
    </lineage>
</organism>
<accession>A0A937R4V5</accession>
<reference evidence="2" key="1">
    <citation type="submission" date="2020-12" db="EMBL/GenBank/DDBJ databases">
        <title>Genomic characterization of non-nitrogen-fixing Frankia strains.</title>
        <authorList>
            <person name="Carlos-Shanley C."/>
            <person name="Guerra T."/>
            <person name="Hahn D."/>
        </authorList>
    </citation>
    <scope>NUCLEOTIDE SEQUENCE</scope>
    <source>
        <strain evidence="2">CN6</strain>
    </source>
</reference>